<reference evidence="1 2" key="1">
    <citation type="journal article" date="2022" name="DNA Res.">
        <title>Chromosomal-level genome assembly of the orchid tree Bauhinia variegata (Leguminosae; Cercidoideae) supports the allotetraploid origin hypothesis of Bauhinia.</title>
        <authorList>
            <person name="Zhong Y."/>
            <person name="Chen Y."/>
            <person name="Zheng D."/>
            <person name="Pang J."/>
            <person name="Liu Y."/>
            <person name="Luo S."/>
            <person name="Meng S."/>
            <person name="Qian L."/>
            <person name="Wei D."/>
            <person name="Dai S."/>
            <person name="Zhou R."/>
        </authorList>
    </citation>
    <scope>NUCLEOTIDE SEQUENCE [LARGE SCALE GENOMIC DNA]</scope>
    <source>
        <strain evidence="1">BV-YZ2020</strain>
    </source>
</reference>
<dbReference type="EMBL" id="CM039432">
    <property type="protein sequence ID" value="KAI4333564.1"/>
    <property type="molecule type" value="Genomic_DNA"/>
</dbReference>
<accession>A0ACB9NCN6</accession>
<name>A0ACB9NCN6_BAUVA</name>
<evidence type="ECO:0000313" key="2">
    <source>
        <dbReference type="Proteomes" id="UP000828941"/>
    </source>
</evidence>
<comment type="caution">
    <text evidence="1">The sequence shown here is derived from an EMBL/GenBank/DDBJ whole genome shotgun (WGS) entry which is preliminary data.</text>
</comment>
<proteinExistence type="predicted"/>
<protein>
    <submittedName>
        <fullName evidence="1">Uncharacterized protein</fullName>
    </submittedName>
</protein>
<organism evidence="1 2">
    <name type="scientific">Bauhinia variegata</name>
    <name type="common">Purple orchid tree</name>
    <name type="synonym">Phanera variegata</name>
    <dbReference type="NCBI Taxonomy" id="167791"/>
    <lineage>
        <taxon>Eukaryota</taxon>
        <taxon>Viridiplantae</taxon>
        <taxon>Streptophyta</taxon>
        <taxon>Embryophyta</taxon>
        <taxon>Tracheophyta</taxon>
        <taxon>Spermatophyta</taxon>
        <taxon>Magnoliopsida</taxon>
        <taxon>eudicotyledons</taxon>
        <taxon>Gunneridae</taxon>
        <taxon>Pentapetalae</taxon>
        <taxon>rosids</taxon>
        <taxon>fabids</taxon>
        <taxon>Fabales</taxon>
        <taxon>Fabaceae</taxon>
        <taxon>Cercidoideae</taxon>
        <taxon>Cercideae</taxon>
        <taxon>Bauhiniinae</taxon>
        <taxon>Bauhinia</taxon>
    </lineage>
</organism>
<keyword evidence="2" id="KW-1185">Reference proteome</keyword>
<sequence length="510" mass="57230">MTQSNSGQEWPSPVSAEESNSPSDLPNWGRPALKPHLSVGAQSVTAEERQRLAVLQVQYKAVDACRQFLLKVIGSDDDEDKEENDGSEEFGDFILKTFVEDSELRNYYQKNYEAGEFCCLICGALAKKNFGRKFRDCVGLVQHAMAMSVKKQAHRAFGETICKVLGLDIDRLPTIVIKGEPLGCPLPMKQLESETLQGELNADDGRDGSEVLNDQVVSVERSVEAVEQDLEGVYQTINQVSRESLVSDVEWVWKSPNNDSTTSGWRPFNSQSAPQTCSLSAEEQASVAVLRLQHKALEACQEFLVDNVDSDYDEEYQDELMDDYESEENEEKELENEEFKFLRRLFTEDSDLRRYYENNHGEGDFYCLVCGGIGKKVWKRFKNCNALLQHSIAVLRTTRKRAHRAYAQIICEVLGWDIDRLSNIVLKGKPFGSSLSQSVNDEPEKPSEGCLEKSNVEPEKPADGHSDDSSVVRESLGKVNNDLDIVCGEDHVVHHSNGGHTDSTCDKHIT</sequence>
<evidence type="ECO:0000313" key="1">
    <source>
        <dbReference type="EMBL" id="KAI4333564.1"/>
    </source>
</evidence>
<gene>
    <name evidence="1" type="ORF">L6164_018352</name>
</gene>
<dbReference type="Proteomes" id="UP000828941">
    <property type="component" value="Chromosome 7"/>
</dbReference>